<dbReference type="Proteomes" id="UP000187455">
    <property type="component" value="Unassembled WGS sequence"/>
</dbReference>
<name>A0A1R0GNS2_9FUNG</name>
<feature type="compositionally biased region" description="Basic and acidic residues" evidence="1">
    <location>
        <begin position="307"/>
        <end position="322"/>
    </location>
</feature>
<accession>A0A1R0GNS2</accession>
<feature type="compositionally biased region" description="Basic and acidic residues" evidence="1">
    <location>
        <begin position="13"/>
        <end position="37"/>
    </location>
</feature>
<feature type="region of interest" description="Disordered" evidence="1">
    <location>
        <begin position="1"/>
        <end position="37"/>
    </location>
</feature>
<gene>
    <name evidence="2" type="ORF">AYI68_g7407</name>
</gene>
<comment type="caution">
    <text evidence="2">The sequence shown here is derived from an EMBL/GenBank/DDBJ whole genome shotgun (WGS) entry which is preliminary data.</text>
</comment>
<organism evidence="2 3">
    <name type="scientific">Smittium mucronatum</name>
    <dbReference type="NCBI Taxonomy" id="133383"/>
    <lineage>
        <taxon>Eukaryota</taxon>
        <taxon>Fungi</taxon>
        <taxon>Fungi incertae sedis</taxon>
        <taxon>Zoopagomycota</taxon>
        <taxon>Kickxellomycotina</taxon>
        <taxon>Harpellomycetes</taxon>
        <taxon>Harpellales</taxon>
        <taxon>Legeriomycetaceae</taxon>
        <taxon>Smittium</taxon>
    </lineage>
</organism>
<feature type="compositionally biased region" description="Polar residues" evidence="1">
    <location>
        <begin position="1"/>
        <end position="12"/>
    </location>
</feature>
<evidence type="ECO:0000313" key="2">
    <source>
        <dbReference type="EMBL" id="OLY78542.1"/>
    </source>
</evidence>
<protein>
    <submittedName>
        <fullName evidence="2">Uncharacterized protein</fullName>
    </submittedName>
</protein>
<proteinExistence type="predicted"/>
<dbReference type="OrthoDB" id="5599662at2759"/>
<sequence length="348" mass="40185">MDTHTPNRQNGNVERRGERNEDTKVEKPRPYLNRADEIRSYDYDRIDDRSNNYRETTIFPRLNDALSRENSEEFIHQNEYPCSSEKNVWMDDTDLTTMAHRNYGRPNNTQSSKYMYIDSPTGHPKRQIVRLRGEESRFAKIGNDDGASPPEIKTTAYDHLPNRPLSIRAPSEKFASYDIKESMSHKKASVHLTILSSDWSRVVDCEAFGNCTIGQIFYAYYPDAPRRLIFREVRSKVILNPDSKIGDQLLDEDKALTVHATEILCQNSPDWGLTNIKPRYESRITTSRYLEHKSGLHSAEVMESEQTGDRGKVDRDRDRDSTNEATSALMMINRGQRINRIKSEGATQ</sequence>
<feature type="region of interest" description="Disordered" evidence="1">
    <location>
        <begin position="295"/>
        <end position="327"/>
    </location>
</feature>
<reference evidence="2 3" key="1">
    <citation type="journal article" date="2016" name="Mol. Biol. Evol.">
        <title>Genome-Wide Survey of Gut Fungi (Harpellales) Reveals the First Horizontally Transferred Ubiquitin Gene from a Mosquito Host.</title>
        <authorList>
            <person name="Wang Y."/>
            <person name="White M.M."/>
            <person name="Kvist S."/>
            <person name="Moncalvo J.M."/>
        </authorList>
    </citation>
    <scope>NUCLEOTIDE SEQUENCE [LARGE SCALE GENOMIC DNA]</scope>
    <source>
        <strain evidence="2 3">ALG-7-W6</strain>
    </source>
</reference>
<evidence type="ECO:0000256" key="1">
    <source>
        <dbReference type="SAM" id="MobiDB-lite"/>
    </source>
</evidence>
<dbReference type="AlphaFoldDB" id="A0A1R0GNS2"/>
<dbReference type="EMBL" id="LSSL01006120">
    <property type="protein sequence ID" value="OLY78542.1"/>
    <property type="molecule type" value="Genomic_DNA"/>
</dbReference>
<evidence type="ECO:0000313" key="3">
    <source>
        <dbReference type="Proteomes" id="UP000187455"/>
    </source>
</evidence>
<keyword evidence="3" id="KW-1185">Reference proteome</keyword>